<dbReference type="InterPro" id="IPR007213">
    <property type="entry name" value="Ppm1/Ppm2/Tcmp"/>
</dbReference>
<dbReference type="SUPFAM" id="SSF53335">
    <property type="entry name" value="S-adenosyl-L-methionine-dependent methyltransferases"/>
    <property type="match status" value="2"/>
</dbReference>
<keyword evidence="3" id="KW-0808">Transferase</keyword>
<reference evidence="6" key="2">
    <citation type="submission" date="2010-04" db="EMBL/GenBank/DDBJ databases">
        <authorList>
            <person name="Buell R."/>
            <person name="Hamilton J."/>
            <person name="Hostetler J."/>
        </authorList>
    </citation>
    <scope>NUCLEOTIDE SEQUENCE [LARGE SCALE GENOMIC DNA]</scope>
    <source>
        <strain evidence="6">DAOM:BR144</strain>
    </source>
</reference>
<dbReference type="OMA" id="WPRELIA"/>
<evidence type="ECO:0000313" key="6">
    <source>
        <dbReference type="Proteomes" id="UP000019132"/>
    </source>
</evidence>
<evidence type="ECO:0000256" key="3">
    <source>
        <dbReference type="ARBA" id="ARBA00022679"/>
    </source>
</evidence>
<keyword evidence="2" id="KW-0489">Methyltransferase</keyword>
<dbReference type="InParanoid" id="K3WSG3"/>
<reference evidence="6" key="1">
    <citation type="journal article" date="2010" name="Genome Biol.">
        <title>Genome sequence of the necrotrophic plant pathogen Pythium ultimum reveals original pathogenicity mechanisms and effector repertoire.</title>
        <authorList>
            <person name="Levesque C.A."/>
            <person name="Brouwer H."/>
            <person name="Cano L."/>
            <person name="Hamilton J.P."/>
            <person name="Holt C."/>
            <person name="Huitema E."/>
            <person name="Raffaele S."/>
            <person name="Robideau G.P."/>
            <person name="Thines M."/>
            <person name="Win J."/>
            <person name="Zerillo M.M."/>
            <person name="Beakes G.W."/>
            <person name="Boore J.L."/>
            <person name="Busam D."/>
            <person name="Dumas B."/>
            <person name="Ferriera S."/>
            <person name="Fuerstenberg S.I."/>
            <person name="Gachon C.M."/>
            <person name="Gaulin E."/>
            <person name="Govers F."/>
            <person name="Grenville-Briggs L."/>
            <person name="Horner N."/>
            <person name="Hostetler J."/>
            <person name="Jiang R.H."/>
            <person name="Johnson J."/>
            <person name="Krajaejun T."/>
            <person name="Lin H."/>
            <person name="Meijer H.J."/>
            <person name="Moore B."/>
            <person name="Morris P."/>
            <person name="Phuntmart V."/>
            <person name="Puiu D."/>
            <person name="Shetty J."/>
            <person name="Stajich J.E."/>
            <person name="Tripathy S."/>
            <person name="Wawra S."/>
            <person name="van West P."/>
            <person name="Whitty B.R."/>
            <person name="Coutinho P.M."/>
            <person name="Henrissat B."/>
            <person name="Martin F."/>
            <person name="Thomas P.D."/>
            <person name="Tyler B.M."/>
            <person name="De Vries R.P."/>
            <person name="Kamoun S."/>
            <person name="Yandell M."/>
            <person name="Tisserat N."/>
            <person name="Buell C.R."/>
        </authorList>
    </citation>
    <scope>NUCLEOTIDE SEQUENCE</scope>
    <source>
        <strain evidence="6">DAOM:BR144</strain>
    </source>
</reference>
<protein>
    <recommendedName>
        <fullName evidence="7">Methyltransferase</fullName>
    </recommendedName>
</protein>
<dbReference type="EnsemblProtists" id="PYU1_T007907">
    <property type="protein sequence ID" value="PYU1_T007907"/>
    <property type="gene ID" value="PYU1_G007891"/>
</dbReference>
<sequence>MSVDASSEKLRGHDARRAATEFFGDPDLKDIDERTFAQYTGLITAHMRAVETHRPNRIIEDHFAGALAGHAGAQLMAFVAKKWDTQDPVSFLALRTRYLDDALTNRNPAIHQVVILASGMDARAFRLDSLAGCVVWELDVSQVMLDRKKRVLFKMQPKAKQLHYIAADLASDTWPRELIAHGFNPNEPTFWCMEGLLYYLDRESIARLVKTMDTVSAPGSQYWADMCGAALMEKDDEDDGVHALQYGEDDPQHGVLAQLQWETRVDASLSERSEHFGRVWEPMRAKKTGHVVPLFMVTGMKPTLHSFFKMTTRTPVTSASSQPHRNYPSKTKVFDPRDSDDASSAPGKTSDADSFATNPESHDDLEKLGAGAFVHYSGLTSAYLRAAESARDDRIIEDRFAEAFAGDAAAQLMALASNKWGTNYEDAMNLMAIRTRYLDEALTHRNKSIKQVVVLAAGMDARAYRLDALEGCNVFELDVSNEILERKQRILREMSAHPIAHKVHHIAADLANDAWDAALVARGFNPNQPTFWCLEGLLYFLDYGSNIKVLKTIDALSATGSQFWVDLCGGAGSESPMGEAHAIKYVEDRPREGILSLLHWDLHDVVAMDQPGTHFGREWTPMKKSKGDGNSEAVLPWYFVQGKKPANRPPVHI</sequence>
<evidence type="ECO:0000313" key="5">
    <source>
        <dbReference type="EnsemblProtists" id="PYU1_T007907"/>
    </source>
</evidence>
<dbReference type="PANTHER" id="PTHR43619:SF2">
    <property type="entry name" value="S-ADENOSYL-L-METHIONINE-DEPENDENT METHYLTRANSFERASES SUPERFAMILY PROTEIN"/>
    <property type="match status" value="1"/>
</dbReference>
<evidence type="ECO:0000256" key="1">
    <source>
        <dbReference type="ARBA" id="ARBA00008138"/>
    </source>
</evidence>
<dbReference type="AlphaFoldDB" id="K3WSG3"/>
<feature type="compositionally biased region" description="Polar residues" evidence="4">
    <location>
        <begin position="314"/>
        <end position="324"/>
    </location>
</feature>
<accession>K3WSG3</accession>
<dbReference type="GO" id="GO:0008168">
    <property type="term" value="F:methyltransferase activity"/>
    <property type="evidence" value="ECO:0007669"/>
    <property type="project" value="UniProtKB-KW"/>
</dbReference>
<dbReference type="Pfam" id="PF04072">
    <property type="entry name" value="LCM"/>
    <property type="match status" value="2"/>
</dbReference>
<dbReference type="PANTHER" id="PTHR43619">
    <property type="entry name" value="S-ADENOSYL-L-METHIONINE-DEPENDENT METHYLTRANSFERASE YKTD-RELATED"/>
    <property type="match status" value="1"/>
</dbReference>
<reference evidence="5" key="3">
    <citation type="submission" date="2015-02" db="UniProtKB">
        <authorList>
            <consortium name="EnsemblProtists"/>
        </authorList>
    </citation>
    <scope>IDENTIFICATION</scope>
    <source>
        <strain evidence="5">DAOM BR144</strain>
    </source>
</reference>
<evidence type="ECO:0000256" key="2">
    <source>
        <dbReference type="ARBA" id="ARBA00022603"/>
    </source>
</evidence>
<dbReference type="NCBIfam" id="TIGR00027">
    <property type="entry name" value="mthyl_TIGR00027"/>
    <property type="match status" value="2"/>
</dbReference>
<dbReference type="EMBL" id="GL376617">
    <property type="status" value="NOT_ANNOTATED_CDS"/>
    <property type="molecule type" value="Genomic_DNA"/>
</dbReference>
<dbReference type="InterPro" id="IPR011610">
    <property type="entry name" value="SAM_mthyl_Trfase_ML2640-like"/>
</dbReference>
<dbReference type="InterPro" id="IPR029063">
    <property type="entry name" value="SAM-dependent_MTases_sf"/>
</dbReference>
<dbReference type="VEuPathDB" id="FungiDB:PYU1_G007891"/>
<evidence type="ECO:0008006" key="7">
    <source>
        <dbReference type="Google" id="ProtNLM"/>
    </source>
</evidence>
<keyword evidence="6" id="KW-1185">Reference proteome</keyword>
<dbReference type="Proteomes" id="UP000019132">
    <property type="component" value="Unassembled WGS sequence"/>
</dbReference>
<dbReference type="Gene3D" id="3.40.50.150">
    <property type="entry name" value="Vaccinia Virus protein VP39"/>
    <property type="match status" value="2"/>
</dbReference>
<evidence type="ECO:0000256" key="4">
    <source>
        <dbReference type="SAM" id="MobiDB-lite"/>
    </source>
</evidence>
<comment type="similarity">
    <text evidence="1">Belongs to the UPF0677 family.</text>
</comment>
<feature type="region of interest" description="Disordered" evidence="4">
    <location>
        <begin position="314"/>
        <end position="361"/>
    </location>
</feature>
<dbReference type="STRING" id="431595.K3WSG3"/>
<dbReference type="GO" id="GO:0032259">
    <property type="term" value="P:methylation"/>
    <property type="evidence" value="ECO:0007669"/>
    <property type="project" value="UniProtKB-KW"/>
</dbReference>
<dbReference type="HOGENOM" id="CLU_420100_0_0_1"/>
<name>K3WSG3_GLOUD</name>
<organism evidence="5 6">
    <name type="scientific">Globisporangium ultimum (strain ATCC 200006 / CBS 805.95 / DAOM BR144)</name>
    <name type="common">Pythium ultimum</name>
    <dbReference type="NCBI Taxonomy" id="431595"/>
    <lineage>
        <taxon>Eukaryota</taxon>
        <taxon>Sar</taxon>
        <taxon>Stramenopiles</taxon>
        <taxon>Oomycota</taxon>
        <taxon>Peronosporomycetes</taxon>
        <taxon>Pythiales</taxon>
        <taxon>Pythiaceae</taxon>
        <taxon>Globisporangium</taxon>
    </lineage>
</organism>
<proteinExistence type="inferred from homology"/>
<dbReference type="eggNOG" id="ENOG502RXVR">
    <property type="taxonomic scope" value="Eukaryota"/>
</dbReference>